<gene>
    <name evidence="1" type="ORF">ASR47_100524</name>
</gene>
<comment type="caution">
    <text evidence="1">The sequence shown here is derived from an EMBL/GenBank/DDBJ whole genome shotgun (WGS) entry which is preliminary data.</text>
</comment>
<reference evidence="1 2" key="1">
    <citation type="submission" date="2016-04" db="EMBL/GenBank/DDBJ databases">
        <title>Draft genome sequence of Janthinobacterium psychrotolerans sp. nov., isolated from freshwater sediments in Denmark.</title>
        <authorList>
            <person name="Gong X."/>
            <person name="Skrivergaard S."/>
            <person name="Korsgaard B.S."/>
            <person name="Schreiber L."/>
            <person name="Marshall I.P."/>
            <person name="Finster K."/>
            <person name="Schramm A."/>
        </authorList>
    </citation>
    <scope>NUCLEOTIDE SEQUENCE [LARGE SCALE GENOMIC DNA]</scope>
    <source>
        <strain evidence="1 2">S3-2</strain>
    </source>
</reference>
<evidence type="ECO:0000313" key="2">
    <source>
        <dbReference type="Proteomes" id="UP000092713"/>
    </source>
</evidence>
<organism evidence="1 2">
    <name type="scientific">Janthinobacterium psychrotolerans</name>
    <dbReference type="NCBI Taxonomy" id="1747903"/>
    <lineage>
        <taxon>Bacteria</taxon>
        <taxon>Pseudomonadati</taxon>
        <taxon>Pseudomonadota</taxon>
        <taxon>Betaproteobacteria</taxon>
        <taxon>Burkholderiales</taxon>
        <taxon>Oxalobacteraceae</taxon>
        <taxon>Janthinobacterium</taxon>
    </lineage>
</organism>
<keyword evidence="2" id="KW-1185">Reference proteome</keyword>
<name>A0A1A7BWV3_9BURK</name>
<dbReference type="EMBL" id="LOCQ01000058">
    <property type="protein sequence ID" value="OBV38071.1"/>
    <property type="molecule type" value="Genomic_DNA"/>
</dbReference>
<sequence length="55" mass="6307">MAVAKSFICRRTPQELTAIVADMVEVEPPTLQDIIDQLDANMARQFQRMLDSQRD</sequence>
<dbReference type="AlphaFoldDB" id="A0A1A7BWV3"/>
<dbReference type="Proteomes" id="UP000092713">
    <property type="component" value="Unassembled WGS sequence"/>
</dbReference>
<protein>
    <submittedName>
        <fullName evidence="1">Uncharacterized protein</fullName>
    </submittedName>
</protein>
<evidence type="ECO:0000313" key="1">
    <source>
        <dbReference type="EMBL" id="OBV38071.1"/>
    </source>
</evidence>
<accession>A0A1A7BWV3</accession>
<proteinExistence type="predicted"/>